<evidence type="ECO:0000313" key="1">
    <source>
        <dbReference type="EMBL" id="GFT67529.1"/>
    </source>
</evidence>
<organism evidence="1 2">
    <name type="scientific">Nephila pilipes</name>
    <name type="common">Giant wood spider</name>
    <name type="synonym">Nephila maculata</name>
    <dbReference type="NCBI Taxonomy" id="299642"/>
    <lineage>
        <taxon>Eukaryota</taxon>
        <taxon>Metazoa</taxon>
        <taxon>Ecdysozoa</taxon>
        <taxon>Arthropoda</taxon>
        <taxon>Chelicerata</taxon>
        <taxon>Arachnida</taxon>
        <taxon>Araneae</taxon>
        <taxon>Araneomorphae</taxon>
        <taxon>Entelegynae</taxon>
        <taxon>Araneoidea</taxon>
        <taxon>Nephilidae</taxon>
        <taxon>Nephila</taxon>
    </lineage>
</organism>
<evidence type="ECO:0000313" key="2">
    <source>
        <dbReference type="Proteomes" id="UP000887013"/>
    </source>
</evidence>
<gene>
    <name evidence="1" type="ORF">NPIL_594951</name>
</gene>
<proteinExistence type="predicted"/>
<protein>
    <submittedName>
        <fullName evidence="1">Uncharacterized protein</fullName>
    </submittedName>
</protein>
<keyword evidence="2" id="KW-1185">Reference proteome</keyword>
<comment type="caution">
    <text evidence="1">The sequence shown here is derived from an EMBL/GenBank/DDBJ whole genome shotgun (WGS) entry which is preliminary data.</text>
</comment>
<dbReference type="AlphaFoldDB" id="A0A8X6U123"/>
<dbReference type="EMBL" id="BMAW01115765">
    <property type="protein sequence ID" value="GFT67529.1"/>
    <property type="molecule type" value="Genomic_DNA"/>
</dbReference>
<dbReference type="Proteomes" id="UP000887013">
    <property type="component" value="Unassembled WGS sequence"/>
</dbReference>
<reference evidence="1" key="1">
    <citation type="submission" date="2020-08" db="EMBL/GenBank/DDBJ databases">
        <title>Multicomponent nature underlies the extraordinary mechanical properties of spider dragline silk.</title>
        <authorList>
            <person name="Kono N."/>
            <person name="Nakamura H."/>
            <person name="Mori M."/>
            <person name="Yoshida Y."/>
            <person name="Ohtoshi R."/>
            <person name="Malay A.D."/>
            <person name="Moran D.A.P."/>
            <person name="Tomita M."/>
            <person name="Numata K."/>
            <person name="Arakawa K."/>
        </authorList>
    </citation>
    <scope>NUCLEOTIDE SEQUENCE</scope>
</reference>
<sequence>MDRKIKFTSHLRWNPMMNFQKPMTVVKVNQINWRNSRRYRCPEIDENKEHEAKRKQIMMTMKRVSGLKCLEKSRRRNGNWLCPFLMLGLDT</sequence>
<name>A0A8X6U123_NEPPI</name>
<accession>A0A8X6U123</accession>